<dbReference type="SUPFAM" id="SSF55729">
    <property type="entry name" value="Acyl-CoA N-acyltransferases (Nat)"/>
    <property type="match status" value="1"/>
</dbReference>
<dbReference type="GO" id="GO:0005840">
    <property type="term" value="C:ribosome"/>
    <property type="evidence" value="ECO:0007669"/>
    <property type="project" value="UniProtKB-KW"/>
</dbReference>
<dbReference type="InterPro" id="IPR000182">
    <property type="entry name" value="GNAT_dom"/>
</dbReference>
<keyword evidence="2" id="KW-0689">Ribosomal protein</keyword>
<dbReference type="InterPro" id="IPR051531">
    <property type="entry name" value="N-acetyltransferase"/>
</dbReference>
<dbReference type="AlphaFoldDB" id="A0A2I2L1X7"/>
<organism evidence="2 3">
    <name type="scientific">Frankia canadensis</name>
    <dbReference type="NCBI Taxonomy" id="1836972"/>
    <lineage>
        <taxon>Bacteria</taxon>
        <taxon>Bacillati</taxon>
        <taxon>Actinomycetota</taxon>
        <taxon>Actinomycetes</taxon>
        <taxon>Frankiales</taxon>
        <taxon>Frankiaceae</taxon>
        <taxon>Frankia</taxon>
    </lineage>
</organism>
<dbReference type="Proteomes" id="UP000234331">
    <property type="component" value="Unassembled WGS sequence"/>
</dbReference>
<dbReference type="PANTHER" id="PTHR43792">
    <property type="entry name" value="GNAT FAMILY, PUTATIVE (AFU_ORTHOLOGUE AFUA_3G00765)-RELATED-RELATED"/>
    <property type="match status" value="1"/>
</dbReference>
<proteinExistence type="predicted"/>
<keyword evidence="2" id="KW-0687">Ribonucleoprotein</keyword>
<dbReference type="PROSITE" id="PS51186">
    <property type="entry name" value="GNAT"/>
    <property type="match status" value="1"/>
</dbReference>
<dbReference type="EMBL" id="FZMO01000554">
    <property type="protein sequence ID" value="SNQ51905.1"/>
    <property type="molecule type" value="Genomic_DNA"/>
</dbReference>
<evidence type="ECO:0000313" key="2">
    <source>
        <dbReference type="EMBL" id="SNQ51905.1"/>
    </source>
</evidence>
<accession>A0A2I2L1X7</accession>
<evidence type="ECO:0000313" key="3">
    <source>
        <dbReference type="Proteomes" id="UP000234331"/>
    </source>
</evidence>
<dbReference type="Pfam" id="PF13302">
    <property type="entry name" value="Acetyltransf_3"/>
    <property type="match status" value="1"/>
</dbReference>
<protein>
    <submittedName>
        <fullName evidence="2">Acetyltransferase, ribosomal protein N-acetylase</fullName>
    </submittedName>
</protein>
<dbReference type="GO" id="GO:0016747">
    <property type="term" value="F:acyltransferase activity, transferring groups other than amino-acyl groups"/>
    <property type="evidence" value="ECO:0007669"/>
    <property type="project" value="InterPro"/>
</dbReference>
<dbReference type="Gene3D" id="3.40.630.30">
    <property type="match status" value="1"/>
</dbReference>
<reference evidence="2 3" key="1">
    <citation type="submission" date="2017-06" db="EMBL/GenBank/DDBJ databases">
        <authorList>
            <person name="Kim H.J."/>
            <person name="Triplett B.A."/>
        </authorList>
    </citation>
    <scope>NUCLEOTIDE SEQUENCE [LARGE SCALE GENOMIC DNA]</scope>
    <source>
        <strain evidence="2">FRACA_ARgP5</strain>
    </source>
</reference>
<keyword evidence="2" id="KW-0808">Transferase</keyword>
<gene>
    <name evidence="2" type="ORF">FRACA_860003</name>
</gene>
<feature type="domain" description="N-acetyltransferase" evidence="1">
    <location>
        <begin position="22"/>
        <end position="180"/>
    </location>
</feature>
<keyword evidence="3" id="KW-1185">Reference proteome</keyword>
<name>A0A2I2L1X7_9ACTN</name>
<evidence type="ECO:0000259" key="1">
    <source>
        <dbReference type="PROSITE" id="PS51186"/>
    </source>
</evidence>
<dbReference type="InterPro" id="IPR016181">
    <property type="entry name" value="Acyl_CoA_acyltransferase"/>
</dbReference>
<sequence length="191" mass="20815">MGGPGRDTMPGVEIPTLTTRRLILRPGDSGDVEALTRIWSDPEFARHLGGPVTLPDAVWHQLAGCLGCWQLTGVGPWCVVERDTGTLVGRAGLWDEPGWPGVEAIWFIGRPWWGRGYATEAAAASITWAFARRPELDRVVAAIVPANDGSLRVARRLGMTRTATAYLHEEPHALYAVSRDAWARRAAPGEL</sequence>
<dbReference type="PANTHER" id="PTHR43792:SF1">
    <property type="entry name" value="N-ACETYLTRANSFERASE DOMAIN-CONTAINING PROTEIN"/>
    <property type="match status" value="1"/>
</dbReference>